<dbReference type="AlphaFoldDB" id="X1NH68"/>
<gene>
    <name evidence="1" type="ORF">S06H3_48606</name>
</gene>
<protein>
    <submittedName>
        <fullName evidence="1">Uncharacterized protein</fullName>
    </submittedName>
</protein>
<organism evidence="1">
    <name type="scientific">marine sediment metagenome</name>
    <dbReference type="NCBI Taxonomy" id="412755"/>
    <lineage>
        <taxon>unclassified sequences</taxon>
        <taxon>metagenomes</taxon>
        <taxon>ecological metagenomes</taxon>
    </lineage>
</organism>
<dbReference type="InterPro" id="IPR042120">
    <property type="entry name" value="MutL_C_dimsub"/>
</dbReference>
<sequence length="45" mass="5097">MLLDNLASKDNPAPWEEKITESLACHSAIRGGQQLSDEEMRELIR</sequence>
<name>X1NH68_9ZZZZ</name>
<proteinExistence type="predicted"/>
<feature type="non-terminal residue" evidence="1">
    <location>
        <position position="45"/>
    </location>
</feature>
<comment type="caution">
    <text evidence="1">The sequence shown here is derived from an EMBL/GenBank/DDBJ whole genome shotgun (WGS) entry which is preliminary data.</text>
</comment>
<reference evidence="1" key="1">
    <citation type="journal article" date="2014" name="Front. Microbiol.">
        <title>High frequency of phylogenetically diverse reductive dehalogenase-homologous genes in deep subseafloor sedimentary metagenomes.</title>
        <authorList>
            <person name="Kawai M."/>
            <person name="Futagami T."/>
            <person name="Toyoda A."/>
            <person name="Takaki Y."/>
            <person name="Nishi S."/>
            <person name="Hori S."/>
            <person name="Arai W."/>
            <person name="Tsubouchi T."/>
            <person name="Morono Y."/>
            <person name="Uchiyama I."/>
            <person name="Ito T."/>
            <person name="Fujiyama A."/>
            <person name="Inagaki F."/>
            <person name="Takami H."/>
        </authorList>
    </citation>
    <scope>NUCLEOTIDE SEQUENCE</scope>
    <source>
        <strain evidence="1">Expedition CK06-06</strain>
    </source>
</reference>
<evidence type="ECO:0000313" key="1">
    <source>
        <dbReference type="EMBL" id="GAI43392.1"/>
    </source>
</evidence>
<dbReference type="EMBL" id="BARV01030619">
    <property type="protein sequence ID" value="GAI43392.1"/>
    <property type="molecule type" value="Genomic_DNA"/>
</dbReference>
<accession>X1NH68</accession>
<dbReference type="Gene3D" id="3.30.1540.20">
    <property type="entry name" value="MutL, C-terminal domain, dimerisation subdomain"/>
    <property type="match status" value="1"/>
</dbReference>